<dbReference type="SMART" id="SM00153">
    <property type="entry name" value="VHP"/>
    <property type="match status" value="1"/>
</dbReference>
<accession>A0A250Y468</accession>
<dbReference type="InterPro" id="IPR003128">
    <property type="entry name" value="Villin_headpiece"/>
</dbReference>
<evidence type="ECO:0000259" key="10">
    <source>
        <dbReference type="PROSITE" id="PS50023"/>
    </source>
</evidence>
<feature type="region of interest" description="Disordered" evidence="9">
    <location>
        <begin position="263"/>
        <end position="293"/>
    </location>
</feature>
<dbReference type="InterPro" id="IPR032402">
    <property type="entry name" value="AbLIM_anchor"/>
</dbReference>
<dbReference type="InterPro" id="IPR001781">
    <property type="entry name" value="Znf_LIM"/>
</dbReference>
<protein>
    <submittedName>
        <fullName evidence="12">Actin-binding LIM protein 1</fullName>
    </submittedName>
</protein>
<keyword evidence="3" id="KW-0597">Phosphoprotein</keyword>
<dbReference type="GO" id="GO:0001725">
    <property type="term" value="C:stress fiber"/>
    <property type="evidence" value="ECO:0007669"/>
    <property type="project" value="TreeGrafter"/>
</dbReference>
<reference evidence="12" key="1">
    <citation type="journal article" date="2017" name="G3 (Bethesda)">
        <title>De Novo Genome and Transcriptome Assembly of the Canadian Beaver (Castor canadensis).</title>
        <authorList>
            <person name="Lok S."/>
            <person name="Paton T.A."/>
            <person name="Wang Z."/>
            <person name="Kaur G."/>
            <person name="Walker S."/>
            <person name="Yuen R.K."/>
            <person name="Sung W.W."/>
            <person name="Whitney J."/>
            <person name="Buchanan J.A."/>
            <person name="Trost B."/>
            <person name="Singh N."/>
            <person name="Apresto B."/>
            <person name="Chen N."/>
            <person name="Coole M."/>
            <person name="Dawson T.J."/>
            <person name="Ho K.Y."/>
            <person name="Hu Z."/>
            <person name="Pullenayegum S."/>
            <person name="Samler K."/>
            <person name="Shipstone A."/>
            <person name="Tsoi F."/>
            <person name="Wang T."/>
            <person name="Pereira S.L."/>
            <person name="Rostami P."/>
            <person name="Ryan C.A."/>
            <person name="Tong A.H."/>
            <person name="Ng K."/>
            <person name="Sundaravadanam Y."/>
            <person name="Simpson J.T."/>
            <person name="Lim B.K."/>
            <person name="Engstrom M.D."/>
            <person name="Dutton C.J."/>
            <person name="Kerr K.C."/>
            <person name="Franke M."/>
            <person name="Rapley W."/>
            <person name="Wintle R.F."/>
            <person name="Scherer S.W."/>
        </authorList>
    </citation>
    <scope>NUCLEOTIDE SEQUENCE</scope>
    <source>
        <strain evidence="12">ROM106880</strain>
        <tissue evidence="12">Muscle</tissue>
    </source>
</reference>
<keyword evidence="4 8" id="KW-0479">Metal-binding</keyword>
<dbReference type="GO" id="GO:0030032">
    <property type="term" value="P:lamellipodium assembly"/>
    <property type="evidence" value="ECO:0007669"/>
    <property type="project" value="TreeGrafter"/>
</dbReference>
<dbReference type="InterPro" id="IPR036886">
    <property type="entry name" value="Villin_headpiece_dom_sf"/>
</dbReference>
<feature type="compositionally biased region" description="Polar residues" evidence="9">
    <location>
        <begin position="373"/>
        <end position="398"/>
    </location>
</feature>
<dbReference type="GO" id="GO:0046872">
    <property type="term" value="F:metal ion binding"/>
    <property type="evidence" value="ECO:0007669"/>
    <property type="project" value="UniProtKB-KW"/>
</dbReference>
<feature type="domain" description="LIM zinc-binding" evidence="10">
    <location>
        <begin position="148"/>
        <end position="207"/>
    </location>
</feature>
<keyword evidence="6 8" id="KW-0862">Zinc</keyword>
<dbReference type="Gene3D" id="1.10.950.10">
    <property type="entry name" value="Villin headpiece domain"/>
    <property type="match status" value="1"/>
</dbReference>
<evidence type="ECO:0000256" key="8">
    <source>
        <dbReference type="PROSITE-ProRule" id="PRU00125"/>
    </source>
</evidence>
<comment type="subcellular location">
    <subcellularLocation>
        <location evidence="1">Cytoplasm</location>
    </subcellularLocation>
</comment>
<dbReference type="CDD" id="cd09329">
    <property type="entry name" value="LIM3_abLIM"/>
    <property type="match status" value="1"/>
</dbReference>
<feature type="region of interest" description="Disordered" evidence="9">
    <location>
        <begin position="338"/>
        <end position="404"/>
    </location>
</feature>
<dbReference type="EMBL" id="GFFV01001570">
    <property type="protein sequence ID" value="JAV38375.1"/>
    <property type="molecule type" value="Transcribed_RNA"/>
</dbReference>
<evidence type="ECO:0000256" key="1">
    <source>
        <dbReference type="ARBA" id="ARBA00004496"/>
    </source>
</evidence>
<dbReference type="PANTHER" id="PTHR24213">
    <property type="entry name" value="ACTIN-BINDING LIM PROTEIN"/>
    <property type="match status" value="1"/>
</dbReference>
<dbReference type="Pfam" id="PF16182">
    <property type="entry name" value="AbLIM_anchor"/>
    <property type="match status" value="1"/>
</dbReference>
<feature type="compositionally biased region" description="Low complexity" evidence="9">
    <location>
        <begin position="521"/>
        <end position="544"/>
    </location>
</feature>
<feature type="compositionally biased region" description="Low complexity" evidence="9">
    <location>
        <begin position="284"/>
        <end position="293"/>
    </location>
</feature>
<organism evidence="12">
    <name type="scientific">Castor canadensis</name>
    <name type="common">American beaver</name>
    <dbReference type="NCBI Taxonomy" id="51338"/>
    <lineage>
        <taxon>Eukaryota</taxon>
        <taxon>Metazoa</taxon>
        <taxon>Chordata</taxon>
        <taxon>Craniata</taxon>
        <taxon>Vertebrata</taxon>
        <taxon>Euteleostomi</taxon>
        <taxon>Mammalia</taxon>
        <taxon>Eutheria</taxon>
        <taxon>Euarchontoglires</taxon>
        <taxon>Glires</taxon>
        <taxon>Rodentia</taxon>
        <taxon>Castorimorpha</taxon>
        <taxon>Castoridae</taxon>
        <taxon>Castor</taxon>
    </lineage>
</organism>
<feature type="compositionally biased region" description="Polar residues" evidence="9">
    <location>
        <begin position="347"/>
        <end position="358"/>
    </location>
</feature>
<dbReference type="PANTHER" id="PTHR24213:SF18">
    <property type="entry name" value="ACTIN-BINDING LIM PROTEIN 1"/>
    <property type="match status" value="1"/>
</dbReference>
<keyword evidence="2" id="KW-0963">Cytoplasm</keyword>
<evidence type="ECO:0000256" key="5">
    <source>
        <dbReference type="ARBA" id="ARBA00022737"/>
    </source>
</evidence>
<dbReference type="FunFam" id="2.10.110.10:FF:000003">
    <property type="entry name" value="actin-binding LIM protein 1 isoform X1"/>
    <property type="match status" value="1"/>
</dbReference>
<dbReference type="Pfam" id="PF00412">
    <property type="entry name" value="LIM"/>
    <property type="match status" value="4"/>
</dbReference>
<dbReference type="AlphaFoldDB" id="A0A250Y468"/>
<dbReference type="PROSITE" id="PS50023">
    <property type="entry name" value="LIM_DOMAIN_2"/>
    <property type="match status" value="3"/>
</dbReference>
<dbReference type="Pfam" id="PF02209">
    <property type="entry name" value="VHP"/>
    <property type="match status" value="1"/>
</dbReference>
<evidence type="ECO:0000256" key="6">
    <source>
        <dbReference type="ARBA" id="ARBA00022833"/>
    </source>
</evidence>
<dbReference type="FunFam" id="2.10.110.10:FF:000024">
    <property type="entry name" value="actin-binding LIM protein 1 isoform X1"/>
    <property type="match status" value="1"/>
</dbReference>
<gene>
    <name evidence="12" type="primary">ABLIM1</name>
</gene>
<evidence type="ECO:0000256" key="9">
    <source>
        <dbReference type="SAM" id="MobiDB-lite"/>
    </source>
</evidence>
<dbReference type="CDD" id="cd09327">
    <property type="entry name" value="LIM1_abLIM"/>
    <property type="match status" value="1"/>
</dbReference>
<dbReference type="InterPro" id="IPR051618">
    <property type="entry name" value="Actin-binding_LIM"/>
</dbReference>
<evidence type="ECO:0000256" key="7">
    <source>
        <dbReference type="ARBA" id="ARBA00023038"/>
    </source>
</evidence>
<keyword evidence="7 8" id="KW-0440">LIM domain</keyword>
<evidence type="ECO:0000256" key="2">
    <source>
        <dbReference type="ARBA" id="ARBA00022490"/>
    </source>
</evidence>
<feature type="domain" description="HP" evidence="11">
    <location>
        <begin position="599"/>
        <end position="667"/>
    </location>
</feature>
<feature type="domain" description="LIM zinc-binding" evidence="10">
    <location>
        <begin position="21"/>
        <end position="80"/>
    </location>
</feature>
<dbReference type="GO" id="GO:0007010">
    <property type="term" value="P:cytoskeleton organization"/>
    <property type="evidence" value="ECO:0007669"/>
    <property type="project" value="InterPro"/>
</dbReference>
<dbReference type="SUPFAM" id="SSF57716">
    <property type="entry name" value="Glucocorticoid receptor-like (DNA-binding domain)"/>
    <property type="match status" value="6"/>
</dbReference>
<dbReference type="PROSITE" id="PS00478">
    <property type="entry name" value="LIM_DOMAIN_1"/>
    <property type="match status" value="3"/>
</dbReference>
<dbReference type="GO" id="GO:0051015">
    <property type="term" value="F:actin filament binding"/>
    <property type="evidence" value="ECO:0007669"/>
    <property type="project" value="TreeGrafter"/>
</dbReference>
<dbReference type="Gene3D" id="2.10.110.10">
    <property type="entry name" value="Cysteine Rich Protein"/>
    <property type="match status" value="4"/>
</dbReference>
<dbReference type="SUPFAM" id="SSF47050">
    <property type="entry name" value="VHP, Villin headpiece domain"/>
    <property type="match status" value="1"/>
</dbReference>
<evidence type="ECO:0000259" key="11">
    <source>
        <dbReference type="PROSITE" id="PS51089"/>
    </source>
</evidence>
<keyword evidence="5" id="KW-0677">Repeat</keyword>
<sequence length="667" mass="75166">MVKEKVAHPQDPHHPTEKPVIHCHKCGEPCKGEVLRVQTKHFHIKCFTCKVCGCDLAQGGFFIKNGEYLCTLDYQRMYGTRCHGCGEFVEGEVVTALGKTYHPNCFACTICKRPFPPGDRVTFNGRDCLCQLCAQPMSSSPTEATCSSNCAGCGRDIKNGQALLALDKQWHLGCFKCKSCGKVLTGEYISKDGAPYCEKDYQGLFGVKCEACNQFITGKVLEAGDKHYHPSCARCSRCNQMFTEGEEMYLQGSTVWHPDCKQSTKTEEKLRPTRTSSESIYSRPGSSIPGSPGHTIYAKVDNEILDYKDLAAIPKVKAIYDIERPDLITYEPFYTSGYDDKQERQSLGESPRTLSPTPSAEGYQDVRDRVMHRSTSQGSINSPVYSRHSYTPTTSRSPQHFHRPDQGINIYRKPPIYKQHAALAAQSKSSEDIIKFSKFPAAQAPDPNEIPKIEMDHWPGPPSLAAVGMQPTQLSSGREDDEEEFLRRRQLQEEQLMKLNSGLGQLILKEEMEKESRERSSLSASRYDSPIHSASHAPSSKTSSLPGYGRNGLHRPVSTDFAQYNSYGDVSGGVRDYQTLPDGHMPAMRMDRGVSMPNMLEPKIFPYEMLMVTNRGRNKILRDVDRTRLERHLAPEVFQEIFGMSIQEFDKLPLWRRNDMKKRAKLF</sequence>
<name>A0A250Y468_CASCN</name>
<dbReference type="GO" id="GO:0060271">
    <property type="term" value="P:cilium assembly"/>
    <property type="evidence" value="ECO:0007669"/>
    <property type="project" value="TreeGrafter"/>
</dbReference>
<dbReference type="FunFam" id="1.10.950.10:FF:000001">
    <property type="entry name" value="actin-binding LIM protein 1 isoform X2"/>
    <property type="match status" value="1"/>
</dbReference>
<dbReference type="CDD" id="cd09330">
    <property type="entry name" value="LIM4_abLIM"/>
    <property type="match status" value="1"/>
</dbReference>
<dbReference type="PROSITE" id="PS51089">
    <property type="entry name" value="HP"/>
    <property type="match status" value="1"/>
</dbReference>
<evidence type="ECO:0000313" key="12">
    <source>
        <dbReference type="EMBL" id="JAV38375.1"/>
    </source>
</evidence>
<dbReference type="FunFam" id="2.10.110.10:FF:000007">
    <property type="entry name" value="actin-binding LIM protein 1 isoform X1"/>
    <property type="match status" value="1"/>
</dbReference>
<dbReference type="FunFam" id="2.10.110.10:FF:000004">
    <property type="entry name" value="actin-binding LIM protein 1 isoform X1"/>
    <property type="match status" value="1"/>
</dbReference>
<feature type="region of interest" description="Disordered" evidence="9">
    <location>
        <begin position="512"/>
        <end position="554"/>
    </location>
</feature>
<dbReference type="SMART" id="SM00132">
    <property type="entry name" value="LIM"/>
    <property type="match status" value="4"/>
</dbReference>
<feature type="domain" description="LIM zinc-binding" evidence="10">
    <location>
        <begin position="81"/>
        <end position="140"/>
    </location>
</feature>
<dbReference type="GO" id="GO:0005737">
    <property type="term" value="C:cytoplasm"/>
    <property type="evidence" value="ECO:0007669"/>
    <property type="project" value="UniProtKB-SubCell"/>
</dbReference>
<evidence type="ECO:0000256" key="3">
    <source>
        <dbReference type="ARBA" id="ARBA00022553"/>
    </source>
</evidence>
<evidence type="ECO:0000256" key="4">
    <source>
        <dbReference type="ARBA" id="ARBA00022723"/>
    </source>
</evidence>
<dbReference type="CDD" id="cd09328">
    <property type="entry name" value="LIM2_abLIM"/>
    <property type="match status" value="1"/>
</dbReference>
<proteinExistence type="predicted"/>